<feature type="transmembrane region" description="Helical" evidence="8">
    <location>
        <begin position="1212"/>
        <end position="1233"/>
    </location>
</feature>
<evidence type="ECO:0000256" key="7">
    <source>
        <dbReference type="SAM" id="MobiDB-lite"/>
    </source>
</evidence>
<dbReference type="InterPro" id="IPR004835">
    <property type="entry name" value="Chitin_synth"/>
</dbReference>
<dbReference type="AlphaFoldDB" id="A0ABD3Q855"/>
<evidence type="ECO:0000256" key="5">
    <source>
        <dbReference type="ARBA" id="ARBA00022989"/>
    </source>
</evidence>
<feature type="compositionally biased region" description="Basic and acidic residues" evidence="7">
    <location>
        <begin position="582"/>
        <end position="596"/>
    </location>
</feature>
<evidence type="ECO:0000313" key="10">
    <source>
        <dbReference type="Proteomes" id="UP001516023"/>
    </source>
</evidence>
<feature type="transmembrane region" description="Helical" evidence="8">
    <location>
        <begin position="1240"/>
        <end position="1264"/>
    </location>
</feature>
<dbReference type="CDD" id="cd04190">
    <property type="entry name" value="Chitin_synth_C"/>
    <property type="match status" value="1"/>
</dbReference>
<comment type="subcellular location">
    <subcellularLocation>
        <location evidence="1">Membrane</location>
        <topology evidence="1">Multi-pass membrane protein</topology>
    </subcellularLocation>
</comment>
<gene>
    <name evidence="9" type="ORF">HJC23_000627</name>
</gene>
<dbReference type="GO" id="GO:0016020">
    <property type="term" value="C:membrane"/>
    <property type="evidence" value="ECO:0007669"/>
    <property type="project" value="UniProtKB-SubCell"/>
</dbReference>
<dbReference type="EC" id="2.4.1.16" evidence="2"/>
<comment type="caution">
    <text evidence="9">The sequence shown here is derived from an EMBL/GenBank/DDBJ whole genome shotgun (WGS) entry which is preliminary data.</text>
</comment>
<dbReference type="GO" id="GO:0004100">
    <property type="term" value="F:chitin synthase activity"/>
    <property type="evidence" value="ECO:0007669"/>
    <property type="project" value="UniProtKB-EC"/>
</dbReference>
<organism evidence="9 10">
    <name type="scientific">Cyclotella cryptica</name>
    <dbReference type="NCBI Taxonomy" id="29204"/>
    <lineage>
        <taxon>Eukaryota</taxon>
        <taxon>Sar</taxon>
        <taxon>Stramenopiles</taxon>
        <taxon>Ochrophyta</taxon>
        <taxon>Bacillariophyta</taxon>
        <taxon>Coscinodiscophyceae</taxon>
        <taxon>Thalassiosirophycidae</taxon>
        <taxon>Stephanodiscales</taxon>
        <taxon>Stephanodiscaceae</taxon>
        <taxon>Cyclotella</taxon>
    </lineage>
</organism>
<protein>
    <recommendedName>
        <fullName evidence="2">chitin synthase</fullName>
        <ecNumber evidence="2">2.4.1.16</ecNumber>
    </recommendedName>
</protein>
<dbReference type="PANTHER" id="PTHR22914">
    <property type="entry name" value="CHITIN SYNTHASE"/>
    <property type="match status" value="1"/>
</dbReference>
<feature type="transmembrane region" description="Helical" evidence="8">
    <location>
        <begin position="788"/>
        <end position="813"/>
    </location>
</feature>
<evidence type="ECO:0000256" key="3">
    <source>
        <dbReference type="ARBA" id="ARBA00022676"/>
    </source>
</evidence>
<evidence type="ECO:0000313" key="9">
    <source>
        <dbReference type="EMBL" id="KAL3796124.1"/>
    </source>
</evidence>
<evidence type="ECO:0000256" key="4">
    <source>
        <dbReference type="ARBA" id="ARBA00022692"/>
    </source>
</evidence>
<dbReference type="Proteomes" id="UP001516023">
    <property type="component" value="Unassembled WGS sequence"/>
</dbReference>
<feature type="transmembrane region" description="Helical" evidence="8">
    <location>
        <begin position="1185"/>
        <end position="1206"/>
    </location>
</feature>
<dbReference type="Gene3D" id="3.90.550.10">
    <property type="entry name" value="Spore Coat Polysaccharide Biosynthesis Protein SpsA, Chain A"/>
    <property type="match status" value="1"/>
</dbReference>
<keyword evidence="4 8" id="KW-0812">Transmembrane</keyword>
<feature type="region of interest" description="Disordered" evidence="7">
    <location>
        <begin position="391"/>
        <end position="428"/>
    </location>
</feature>
<dbReference type="SUPFAM" id="SSF53448">
    <property type="entry name" value="Nucleotide-diphospho-sugar transferases"/>
    <property type="match status" value="1"/>
</dbReference>
<feature type="compositionally biased region" description="Basic and acidic residues" evidence="7">
    <location>
        <begin position="391"/>
        <end position="421"/>
    </location>
</feature>
<proteinExistence type="predicted"/>
<dbReference type="PANTHER" id="PTHR22914:SF41">
    <property type="entry name" value="CHITIN SYNTHASE 7"/>
    <property type="match status" value="1"/>
</dbReference>
<feature type="region of interest" description="Disordered" evidence="7">
    <location>
        <begin position="582"/>
        <end position="629"/>
    </location>
</feature>
<evidence type="ECO:0000256" key="6">
    <source>
        <dbReference type="ARBA" id="ARBA00023136"/>
    </source>
</evidence>
<dbReference type="Pfam" id="PF03142">
    <property type="entry name" value="Chitin_synth_2"/>
    <property type="match status" value="1"/>
</dbReference>
<keyword evidence="10" id="KW-1185">Reference proteome</keyword>
<dbReference type="InterPro" id="IPR029044">
    <property type="entry name" value="Nucleotide-diphossugar_trans"/>
</dbReference>
<accession>A0ABD3Q855</accession>
<keyword evidence="5 8" id="KW-1133">Transmembrane helix</keyword>
<feature type="compositionally biased region" description="Polar residues" evidence="7">
    <location>
        <begin position="609"/>
        <end position="618"/>
    </location>
</feature>
<sequence length="1270" mass="144214">MTTFFLIPLHCSALSTLDSSEESRRLIVHAACLDSIEYFKNLEDDSLYVETLALQTHSEGAFWHGLLPLLSTDHSMSENRGHGVETSHSILVLSVLVEHFKQSIRRLKLDICELDEIHKDDRLDLERDFQYGEEENNLNRKDKVVEQCILGSWLAISIPFSPQQSVKDAIRPTSNDNNVPSRTVLRALDGALATLSISPGSTQSTNIIPSNTLLVTILPPNPYRRSLTYSRSPSTHPTSHASNLIISHENNLVRLHSVGAYISKLVGGDSLCLDLSHAITFARKQGAFAAMRGDEYMVWSCRINEGYRTIYGGYLKKGRRLVKGVLKEVLDRLREKSGESDVLFNDFMDLNKREVHKLTILKNICLSVLRFADKVKEARLNEEGAHSTHDYLQRTRVVNDRRTGPKSVSFKEPEKRSRNDSMEESVPAKSVTFSSFTVTYAPDSGPDDADEQIPNTDAFDPVLFSDDSPKLKAVDPEDDLAIISDVNSSNATVSLQRTDDSVTADTLMKLMKEQVDLVRDLTNARAADRKELEELKRERKRLEKEVREKDTCAELMREQLNVVSALANAQISNQKELEEVRREKERLEREAKEREAAAAAAAARIGSAEASQQGNAPQTVPEETPESASTRNLLERIIHDMRGTRPPSGSKYHPDAEYYAKNCVNITGPQGGQGYNNEDKIEITSIPERNVVPPKRQTCTGVLWLLFCYIVTLFIPNFLLCCIGRKEAETAKSEAKQAWREKIGLCVIMLVFCLGFIGISGVIPVLLCSEARVLSIERPEMLCDALNYAMYTIMILIAAVLAVQCICSLIYVFRCKRTISRDDTRSKIIVMVPCYNEGDKELRKTIDSVMDSSYPDDNKVLLVICDGNITGKGERRSTPETLSRLLGYSVSESDRSYKCKSIGALTDNEAKIYFGRYRDCGKELNYIVIVKTGVSSEKGNPRAGNRGKRDSQLLFAGLLNRFHHGRELNDLDNAIKNALDRLQVPLDELRYLMAIDADTRIDRESISHMTYSMNKNDRILAMCGETKVENKAQSWVTMIQVFEYYINHHMKKAFESVFGCVTCLPGCFTMYRLYNEDGRSLLACDDVYQRYASNEVKTLHEKNLFHLGEDRFLTTLLLRYFPDMKLSFVPEAYCYTIVPHTFSILLSQRRRWINSTFHNMLELVRVNTMCGFCCFSMKTIVVLDLIGTLILPASLIYVGYILYLTVWVRQPLSLLMLVVWGIVLGVQVIVFLLRSRWDYWWWFFLFLFIGVPIFYFVLPLYSFWHMDDVS</sequence>
<feature type="transmembrane region" description="Helical" evidence="8">
    <location>
        <begin position="702"/>
        <end position="723"/>
    </location>
</feature>
<evidence type="ECO:0000256" key="8">
    <source>
        <dbReference type="SAM" id="Phobius"/>
    </source>
</evidence>
<dbReference type="EMBL" id="JABMIG020000065">
    <property type="protein sequence ID" value="KAL3796124.1"/>
    <property type="molecule type" value="Genomic_DNA"/>
</dbReference>
<keyword evidence="6 8" id="KW-0472">Membrane</keyword>
<feature type="transmembrane region" description="Helical" evidence="8">
    <location>
        <begin position="743"/>
        <end position="768"/>
    </location>
</feature>
<feature type="region of interest" description="Disordered" evidence="7">
    <location>
        <begin position="440"/>
        <end position="464"/>
    </location>
</feature>
<keyword evidence="3" id="KW-0328">Glycosyltransferase</keyword>
<name>A0ABD3Q855_9STRA</name>
<reference evidence="9 10" key="1">
    <citation type="journal article" date="2020" name="G3 (Bethesda)">
        <title>Improved Reference Genome for Cyclotella cryptica CCMP332, a Model for Cell Wall Morphogenesis, Salinity Adaptation, and Lipid Production in Diatoms (Bacillariophyta).</title>
        <authorList>
            <person name="Roberts W.R."/>
            <person name="Downey K.M."/>
            <person name="Ruck E.C."/>
            <person name="Traller J.C."/>
            <person name="Alverson A.J."/>
        </authorList>
    </citation>
    <scope>NUCLEOTIDE SEQUENCE [LARGE SCALE GENOMIC DNA]</scope>
    <source>
        <strain evidence="9 10">CCMP332</strain>
    </source>
</reference>
<evidence type="ECO:0000256" key="2">
    <source>
        <dbReference type="ARBA" id="ARBA00012543"/>
    </source>
</evidence>
<keyword evidence="3" id="KW-0808">Transferase</keyword>
<evidence type="ECO:0000256" key="1">
    <source>
        <dbReference type="ARBA" id="ARBA00004141"/>
    </source>
</evidence>